<evidence type="ECO:0000313" key="1">
    <source>
        <dbReference type="EMBL" id="EGF51026.1"/>
    </source>
</evidence>
<protein>
    <submittedName>
        <fullName evidence="1">Conserved domain protein</fullName>
    </submittedName>
</protein>
<comment type="caution">
    <text evidence="1">The sequence shown here is derived from an EMBL/GenBank/DDBJ whole genome shotgun (WGS) entry which is preliminary data.</text>
</comment>
<organism evidence="1 2">
    <name type="scientific">Bacteroides fluxus YIT 12057</name>
    <dbReference type="NCBI Taxonomy" id="763034"/>
    <lineage>
        <taxon>Bacteria</taxon>
        <taxon>Pseudomonadati</taxon>
        <taxon>Bacteroidota</taxon>
        <taxon>Bacteroidia</taxon>
        <taxon>Bacteroidales</taxon>
        <taxon>Bacteroidaceae</taxon>
        <taxon>Bacteroides</taxon>
    </lineage>
</organism>
<proteinExistence type="predicted"/>
<sequence>MCGKTPPLCPRLPRYRGRAIRWEGRLEVTFAVYSVMNKCNINMCNRLSFSSPLSFGEGRG</sequence>
<dbReference type="HOGENOM" id="CLU_2931527_0_0_10"/>
<reference evidence="1 2" key="1">
    <citation type="submission" date="2011-02" db="EMBL/GenBank/DDBJ databases">
        <authorList>
            <person name="Weinstock G."/>
            <person name="Sodergren E."/>
            <person name="Clifton S."/>
            <person name="Fulton L."/>
            <person name="Fulton B."/>
            <person name="Courtney L."/>
            <person name="Fronick C."/>
            <person name="Harrison M."/>
            <person name="Strong C."/>
            <person name="Farmer C."/>
            <person name="Delahaunty K."/>
            <person name="Markovic C."/>
            <person name="Hall O."/>
            <person name="Minx P."/>
            <person name="Tomlinson C."/>
            <person name="Mitreva M."/>
            <person name="Hou S."/>
            <person name="Chen J."/>
            <person name="Wollam A."/>
            <person name="Pepin K.H."/>
            <person name="Johnson M."/>
            <person name="Bhonagiri V."/>
            <person name="Zhang X."/>
            <person name="Suruliraj S."/>
            <person name="Warren W."/>
            <person name="Chinwalla A."/>
            <person name="Mardis E.R."/>
            <person name="Wilson R.K."/>
        </authorList>
    </citation>
    <scope>NUCLEOTIDE SEQUENCE [LARGE SCALE GENOMIC DNA]</scope>
    <source>
        <strain evidence="1 2">YIT 12057</strain>
    </source>
</reference>
<keyword evidence="2" id="KW-1185">Reference proteome</keyword>
<dbReference type="Proteomes" id="UP000003416">
    <property type="component" value="Unassembled WGS sequence"/>
</dbReference>
<accession>F3PY58</accession>
<name>F3PY58_9BACE</name>
<dbReference type="STRING" id="763034.HMPREF9446_03706"/>
<dbReference type="EMBL" id="AFBN01000101">
    <property type="protein sequence ID" value="EGF51026.1"/>
    <property type="molecule type" value="Genomic_DNA"/>
</dbReference>
<gene>
    <name evidence="1" type="ORF">HMPREF9446_03706</name>
</gene>
<dbReference type="AlphaFoldDB" id="F3PY58"/>
<evidence type="ECO:0000313" key="2">
    <source>
        <dbReference type="Proteomes" id="UP000003416"/>
    </source>
</evidence>